<dbReference type="Gene3D" id="3.40.630.30">
    <property type="match status" value="1"/>
</dbReference>
<dbReference type="InterPro" id="IPR050680">
    <property type="entry name" value="YpeA/RimI_acetyltransf"/>
</dbReference>
<dbReference type="GO" id="GO:0016747">
    <property type="term" value="F:acyltransferase activity, transferring groups other than amino-acyl groups"/>
    <property type="evidence" value="ECO:0007669"/>
    <property type="project" value="InterPro"/>
</dbReference>
<proteinExistence type="predicted"/>
<keyword evidence="4" id="KW-0614">Plasmid</keyword>
<name>W0RPU9_9BACT</name>
<protein>
    <submittedName>
        <fullName evidence="4">GCN5-related N-acetyltransferase</fullName>
    </submittedName>
</protein>
<dbReference type="RefSeq" id="WP_025414045.1">
    <property type="nucleotide sequence ID" value="NZ_CP007129.1"/>
</dbReference>
<dbReference type="InterPro" id="IPR000182">
    <property type="entry name" value="GNAT_dom"/>
</dbReference>
<dbReference type="PROSITE" id="PS51186">
    <property type="entry name" value="GNAT"/>
    <property type="match status" value="1"/>
</dbReference>
<dbReference type="InterPro" id="IPR016181">
    <property type="entry name" value="Acyl_CoA_acyltransferase"/>
</dbReference>
<organism evidence="4 5">
    <name type="scientific">Gemmatirosa kalamazoonensis</name>
    <dbReference type="NCBI Taxonomy" id="861299"/>
    <lineage>
        <taxon>Bacteria</taxon>
        <taxon>Pseudomonadati</taxon>
        <taxon>Gemmatimonadota</taxon>
        <taxon>Gemmatimonadia</taxon>
        <taxon>Gemmatimonadales</taxon>
        <taxon>Gemmatimonadaceae</taxon>
        <taxon>Gemmatirosa</taxon>
    </lineage>
</organism>
<dbReference type="SUPFAM" id="SSF55729">
    <property type="entry name" value="Acyl-CoA N-acyltransferases (Nat)"/>
    <property type="match status" value="1"/>
</dbReference>
<dbReference type="KEGG" id="gba:J421_5181"/>
<gene>
    <name evidence="4" type="ORF">J421_5181</name>
</gene>
<evidence type="ECO:0000256" key="2">
    <source>
        <dbReference type="ARBA" id="ARBA00023315"/>
    </source>
</evidence>
<dbReference type="AlphaFoldDB" id="W0RPU9"/>
<dbReference type="CDD" id="cd04301">
    <property type="entry name" value="NAT_SF"/>
    <property type="match status" value="1"/>
</dbReference>
<sequence>MHLERATDPATFVDDVSLTLVANEAGHGLLLGLLGAGRADPPPTWAYAALVRDGRDVVAVALRTDDKLVLSRAAPDAIALIAADALAGNSAAEVRALVGPPESVRAFAVASGRAWRTSMRQGVYTAHAVVPPTDVPGRRRVATAADRDTLIAWSQAFHAEALGERPAADVVAPGIDARVAAGAMHLWDVDGTPVAAAAAAGPTPNAIRVNFVYTPPDRRGRGYASALVASLTQRLLDEGRAFVFLHTDLANPVSNRVYERIGYRRAAEFEMLVPD</sequence>
<keyword evidence="1 4" id="KW-0808">Transferase</keyword>
<reference evidence="4 5" key="1">
    <citation type="journal article" date="2014" name="Genome Announc.">
        <title>Genome Sequence and Methylome of Soil Bacterium Gemmatirosa kalamazoonensis KBS708T, a Member of the Rarely Cultivated Gemmatimonadetes Phylum.</title>
        <authorList>
            <person name="Debruyn J.M."/>
            <person name="Radosevich M."/>
            <person name="Wommack K.E."/>
            <person name="Polson S.W."/>
            <person name="Hauser L.J."/>
            <person name="Fawaz M.N."/>
            <person name="Korlach J."/>
            <person name="Tsai Y.C."/>
        </authorList>
    </citation>
    <scope>NUCLEOTIDE SEQUENCE [LARGE SCALE GENOMIC DNA]</scope>
    <source>
        <strain evidence="4 5">KBS708</strain>
        <plasmid evidence="5">Plasmid 1</plasmid>
    </source>
</reference>
<dbReference type="OrthoDB" id="3174529at2"/>
<evidence type="ECO:0000313" key="5">
    <source>
        <dbReference type="Proteomes" id="UP000019151"/>
    </source>
</evidence>
<keyword evidence="2" id="KW-0012">Acyltransferase</keyword>
<dbReference type="Pfam" id="PF00583">
    <property type="entry name" value="Acetyltransf_1"/>
    <property type="match status" value="1"/>
</dbReference>
<accession>W0RPU9</accession>
<dbReference type="HOGENOM" id="CLU_064724_2_0_0"/>
<dbReference type="Proteomes" id="UP000019151">
    <property type="component" value="Plasmid 1"/>
</dbReference>
<keyword evidence="5" id="KW-1185">Reference proteome</keyword>
<evidence type="ECO:0000256" key="1">
    <source>
        <dbReference type="ARBA" id="ARBA00022679"/>
    </source>
</evidence>
<dbReference type="PANTHER" id="PTHR43420">
    <property type="entry name" value="ACETYLTRANSFERASE"/>
    <property type="match status" value="1"/>
</dbReference>
<evidence type="ECO:0000313" key="4">
    <source>
        <dbReference type="EMBL" id="AHG92716.1"/>
    </source>
</evidence>
<dbReference type="EMBL" id="CP007129">
    <property type="protein sequence ID" value="AHG92716.1"/>
    <property type="molecule type" value="Genomic_DNA"/>
</dbReference>
<dbReference type="InParanoid" id="W0RPU9"/>
<feature type="domain" description="N-acetyltransferase" evidence="3">
    <location>
        <begin position="137"/>
        <end position="275"/>
    </location>
</feature>
<geneLocation type="plasmid" evidence="4 5">
    <name>1</name>
</geneLocation>
<evidence type="ECO:0000259" key="3">
    <source>
        <dbReference type="PROSITE" id="PS51186"/>
    </source>
</evidence>